<dbReference type="Pfam" id="PF10934">
    <property type="entry name" value="Sheath_initiator"/>
    <property type="match status" value="1"/>
</dbReference>
<reference evidence="1" key="1">
    <citation type="journal article" date="2014" name="Front. Microbiol.">
        <title>High frequency of phylogenetically diverse reductive dehalogenase-homologous genes in deep subseafloor sedimentary metagenomes.</title>
        <authorList>
            <person name="Kawai M."/>
            <person name="Futagami T."/>
            <person name="Toyoda A."/>
            <person name="Takaki Y."/>
            <person name="Nishi S."/>
            <person name="Hori S."/>
            <person name="Arai W."/>
            <person name="Tsubouchi T."/>
            <person name="Morono Y."/>
            <person name="Uchiyama I."/>
            <person name="Ito T."/>
            <person name="Fujiyama A."/>
            <person name="Inagaki F."/>
            <person name="Takami H."/>
        </authorList>
    </citation>
    <scope>NUCLEOTIDE SEQUENCE</scope>
    <source>
        <strain evidence="1">Expedition CK06-06</strain>
    </source>
</reference>
<accession>X0V5U0</accession>
<evidence type="ECO:0000313" key="1">
    <source>
        <dbReference type="EMBL" id="GAF95990.1"/>
    </source>
</evidence>
<gene>
    <name evidence="1" type="ORF">S01H1_26297</name>
</gene>
<dbReference type="Gene3D" id="3.10.450.40">
    <property type="match status" value="1"/>
</dbReference>
<sequence>MAIDFYIDPLTNDLSSIKMTLTSTTEALIRQRLSIRLKTFKGEWFANQDFGLGYFQSIFGKNTITAANIEIRSTI</sequence>
<name>X0V5U0_9ZZZZ</name>
<feature type="non-terminal residue" evidence="1">
    <location>
        <position position="75"/>
    </location>
</feature>
<protein>
    <submittedName>
        <fullName evidence="1">Uncharacterized protein</fullName>
    </submittedName>
</protein>
<organism evidence="1">
    <name type="scientific">marine sediment metagenome</name>
    <dbReference type="NCBI Taxonomy" id="412755"/>
    <lineage>
        <taxon>unclassified sequences</taxon>
        <taxon>metagenomes</taxon>
        <taxon>ecological metagenomes</taxon>
    </lineage>
</organism>
<dbReference type="AlphaFoldDB" id="X0V5U0"/>
<dbReference type="EMBL" id="BARS01015933">
    <property type="protein sequence ID" value="GAF95990.1"/>
    <property type="molecule type" value="Genomic_DNA"/>
</dbReference>
<comment type="caution">
    <text evidence="1">The sequence shown here is derived from an EMBL/GenBank/DDBJ whole genome shotgun (WGS) entry which is preliminary data.</text>
</comment>
<dbReference type="SUPFAM" id="SSF160719">
    <property type="entry name" value="gpW/gp25-like"/>
    <property type="match status" value="1"/>
</dbReference>
<proteinExistence type="predicted"/>
<dbReference type="InterPro" id="IPR020288">
    <property type="entry name" value="Sheath_initiator"/>
</dbReference>